<dbReference type="GO" id="GO:0005737">
    <property type="term" value="C:cytoplasm"/>
    <property type="evidence" value="ECO:0007669"/>
    <property type="project" value="TreeGrafter"/>
</dbReference>
<gene>
    <name evidence="3" type="primary">106090374</name>
</gene>
<evidence type="ECO:0000256" key="2">
    <source>
        <dbReference type="ARBA" id="ARBA00023002"/>
    </source>
</evidence>
<dbReference type="InterPro" id="IPR002347">
    <property type="entry name" value="SDR_fam"/>
</dbReference>
<dbReference type="GO" id="GO:0016616">
    <property type="term" value="F:oxidoreductase activity, acting on the CH-OH group of donors, NAD or NADP as acceptor"/>
    <property type="evidence" value="ECO:0007669"/>
    <property type="project" value="TreeGrafter"/>
</dbReference>
<reference evidence="3" key="1">
    <citation type="submission" date="2020-05" db="UniProtKB">
        <authorList>
            <consortium name="EnsemblMetazoa"/>
        </authorList>
    </citation>
    <scope>IDENTIFICATION</scope>
    <source>
        <strain evidence="3">USDA</strain>
    </source>
</reference>
<sequence>MEFMSKTKGGQGGCIINISSIAGLKPIEFVCIYSATKCAVTSFTRSLGQPIYFDKSGVSFITICPGATVTPILAALPTFFSHQYCNEVDNLIKAMPSQTAEIMAKNLMKVVETAANGTTWILEDGTIKEVHFQDAITS</sequence>
<dbReference type="STRING" id="35570.A0A1I8P0S1"/>
<dbReference type="PANTHER" id="PTHR44229:SF8">
    <property type="entry name" value="ALCOHOL DEHYDROGENASE-RELATED"/>
    <property type="match status" value="1"/>
</dbReference>
<evidence type="ECO:0000313" key="3">
    <source>
        <dbReference type="EnsemblMetazoa" id="SCAU003778-PA"/>
    </source>
</evidence>
<name>A0A1I8P0S1_STOCA</name>
<dbReference type="EnsemblMetazoa" id="SCAU003778-RA">
    <property type="protein sequence ID" value="SCAU003778-PA"/>
    <property type="gene ID" value="SCAU003778"/>
</dbReference>
<dbReference type="VEuPathDB" id="VectorBase:SCAU003778"/>
<dbReference type="AlphaFoldDB" id="A0A1I8P0S1"/>
<dbReference type="Proteomes" id="UP000095300">
    <property type="component" value="Unassembled WGS sequence"/>
</dbReference>
<dbReference type="PRINTS" id="PR01167">
    <property type="entry name" value="INSADHFAMILY"/>
</dbReference>
<dbReference type="SUPFAM" id="SSF51735">
    <property type="entry name" value="NAD(P)-binding Rossmann-fold domains"/>
    <property type="match status" value="1"/>
</dbReference>
<proteinExistence type="inferred from homology"/>
<evidence type="ECO:0000313" key="4">
    <source>
        <dbReference type="Proteomes" id="UP000095300"/>
    </source>
</evidence>
<evidence type="ECO:0000256" key="1">
    <source>
        <dbReference type="ARBA" id="ARBA00006484"/>
    </source>
</evidence>
<evidence type="ECO:0008006" key="5">
    <source>
        <dbReference type="Google" id="ProtNLM"/>
    </source>
</evidence>
<dbReference type="PRINTS" id="PR00080">
    <property type="entry name" value="SDRFAMILY"/>
</dbReference>
<dbReference type="Pfam" id="PF00106">
    <property type="entry name" value="adh_short"/>
    <property type="match status" value="1"/>
</dbReference>
<protein>
    <recommendedName>
        <fullName evidence="5">Alcohol dehydrogenase</fullName>
    </recommendedName>
</protein>
<keyword evidence="4" id="KW-1185">Reference proteome</keyword>
<dbReference type="InterPro" id="IPR036291">
    <property type="entry name" value="NAD(P)-bd_dom_sf"/>
</dbReference>
<comment type="similarity">
    <text evidence="1">Belongs to the short-chain dehydrogenases/reductases (SDR) family.</text>
</comment>
<keyword evidence="2" id="KW-0560">Oxidoreductase</keyword>
<dbReference type="PANTHER" id="PTHR44229">
    <property type="entry name" value="15-HYDROXYPROSTAGLANDIN DEHYDROGENASE [NAD(+)]"/>
    <property type="match status" value="1"/>
</dbReference>
<accession>A0A1I8P0S1</accession>
<dbReference type="Gene3D" id="3.40.50.720">
    <property type="entry name" value="NAD(P)-binding Rossmann-like Domain"/>
    <property type="match status" value="1"/>
</dbReference>
<organism evidence="3 4">
    <name type="scientific">Stomoxys calcitrans</name>
    <name type="common">Stable fly</name>
    <name type="synonym">Conops calcitrans</name>
    <dbReference type="NCBI Taxonomy" id="35570"/>
    <lineage>
        <taxon>Eukaryota</taxon>
        <taxon>Metazoa</taxon>
        <taxon>Ecdysozoa</taxon>
        <taxon>Arthropoda</taxon>
        <taxon>Hexapoda</taxon>
        <taxon>Insecta</taxon>
        <taxon>Pterygota</taxon>
        <taxon>Neoptera</taxon>
        <taxon>Endopterygota</taxon>
        <taxon>Diptera</taxon>
        <taxon>Brachycera</taxon>
        <taxon>Muscomorpha</taxon>
        <taxon>Muscoidea</taxon>
        <taxon>Muscidae</taxon>
        <taxon>Stomoxys</taxon>
    </lineage>
</organism>